<evidence type="ECO:0000256" key="4">
    <source>
        <dbReference type="SAM" id="MobiDB-lite"/>
    </source>
</evidence>
<evidence type="ECO:0000256" key="3">
    <source>
        <dbReference type="PROSITE-ProRule" id="PRU01251"/>
    </source>
</evidence>
<dbReference type="Proteomes" id="UP001058974">
    <property type="component" value="Chromosome 6"/>
</dbReference>
<comment type="similarity">
    <text evidence="1">Belongs to the ClpA/ClpB family.</text>
</comment>
<feature type="signal peptide" evidence="5">
    <location>
        <begin position="1"/>
        <end position="23"/>
    </location>
</feature>
<feature type="domain" description="Clp R" evidence="6">
    <location>
        <begin position="26"/>
        <end position="194"/>
    </location>
</feature>
<feature type="non-terminal residue" evidence="7">
    <location>
        <position position="863"/>
    </location>
</feature>
<evidence type="ECO:0000256" key="1">
    <source>
        <dbReference type="ARBA" id="ARBA00008675"/>
    </source>
</evidence>
<gene>
    <name evidence="7" type="ORF">KIW84_064665</name>
</gene>
<feature type="compositionally biased region" description="Basic and acidic residues" evidence="4">
    <location>
        <begin position="722"/>
        <end position="734"/>
    </location>
</feature>
<dbReference type="InterPro" id="IPR004176">
    <property type="entry name" value="Clp_R_N"/>
</dbReference>
<feature type="region of interest" description="Disordered" evidence="4">
    <location>
        <begin position="586"/>
        <end position="611"/>
    </location>
</feature>
<keyword evidence="5" id="KW-0732">Signal</keyword>
<name>A0A9D4WDA1_PEA</name>
<dbReference type="InterPro" id="IPR051650">
    <property type="entry name" value="SL_signaling_regulator"/>
</dbReference>
<dbReference type="InterPro" id="IPR058680">
    <property type="entry name" value="NBD_SMAX1-like"/>
</dbReference>
<dbReference type="SUPFAM" id="SSF81923">
    <property type="entry name" value="Double Clp-N motif"/>
    <property type="match status" value="1"/>
</dbReference>
<evidence type="ECO:0000256" key="2">
    <source>
        <dbReference type="ARBA" id="ARBA00022737"/>
    </source>
</evidence>
<dbReference type="Gene3D" id="3.40.50.300">
    <property type="entry name" value="P-loop containing nucleotide triphosphate hydrolases"/>
    <property type="match status" value="1"/>
</dbReference>
<dbReference type="PANTHER" id="PTHR43572">
    <property type="entry name" value="CHAPERONE PROTEIN CLPD, CHLOROPLASTIC"/>
    <property type="match status" value="1"/>
</dbReference>
<feature type="chain" id="PRO_5039666404" description="Clp R domain-containing protein" evidence="5">
    <location>
        <begin position="24"/>
        <end position="863"/>
    </location>
</feature>
<dbReference type="InterPro" id="IPR036628">
    <property type="entry name" value="Clp_N_dom_sf"/>
</dbReference>
<evidence type="ECO:0000259" key="6">
    <source>
        <dbReference type="PROSITE" id="PS51903"/>
    </source>
</evidence>
<reference evidence="7 8" key="1">
    <citation type="journal article" date="2022" name="Nat. Genet.">
        <title>Improved pea reference genome and pan-genome highlight genomic features and evolutionary characteristics.</title>
        <authorList>
            <person name="Yang T."/>
            <person name="Liu R."/>
            <person name="Luo Y."/>
            <person name="Hu S."/>
            <person name="Wang D."/>
            <person name="Wang C."/>
            <person name="Pandey M.K."/>
            <person name="Ge S."/>
            <person name="Xu Q."/>
            <person name="Li N."/>
            <person name="Li G."/>
            <person name="Huang Y."/>
            <person name="Saxena R.K."/>
            <person name="Ji Y."/>
            <person name="Li M."/>
            <person name="Yan X."/>
            <person name="He Y."/>
            <person name="Liu Y."/>
            <person name="Wang X."/>
            <person name="Xiang C."/>
            <person name="Varshney R.K."/>
            <person name="Ding H."/>
            <person name="Gao S."/>
            <person name="Zong X."/>
        </authorList>
    </citation>
    <scope>NUCLEOTIDE SEQUENCE [LARGE SCALE GENOMIC DNA]</scope>
    <source>
        <strain evidence="7 8">cv. Zhongwan 6</strain>
    </source>
</reference>
<feature type="region of interest" description="Disordered" evidence="4">
    <location>
        <begin position="714"/>
        <end position="734"/>
    </location>
</feature>
<dbReference type="Gene3D" id="1.10.1780.10">
    <property type="entry name" value="Clp, N-terminal domain"/>
    <property type="match status" value="1"/>
</dbReference>
<dbReference type="AlphaFoldDB" id="A0A9D4WDA1"/>
<dbReference type="Pfam" id="PF23569">
    <property type="entry name" value="NBD_SMAX1"/>
    <property type="match status" value="1"/>
</dbReference>
<organism evidence="7 8">
    <name type="scientific">Pisum sativum</name>
    <name type="common">Garden pea</name>
    <name type="synonym">Lathyrus oleraceus</name>
    <dbReference type="NCBI Taxonomy" id="3888"/>
    <lineage>
        <taxon>Eukaryota</taxon>
        <taxon>Viridiplantae</taxon>
        <taxon>Streptophyta</taxon>
        <taxon>Embryophyta</taxon>
        <taxon>Tracheophyta</taxon>
        <taxon>Spermatophyta</taxon>
        <taxon>Magnoliopsida</taxon>
        <taxon>eudicotyledons</taxon>
        <taxon>Gunneridae</taxon>
        <taxon>Pentapetalae</taxon>
        <taxon>rosids</taxon>
        <taxon>fabids</taxon>
        <taxon>Fabales</taxon>
        <taxon>Fabaceae</taxon>
        <taxon>Papilionoideae</taxon>
        <taxon>50 kb inversion clade</taxon>
        <taxon>NPAAA clade</taxon>
        <taxon>Hologalegina</taxon>
        <taxon>IRL clade</taxon>
        <taxon>Fabeae</taxon>
        <taxon>Lathyrus</taxon>
    </lineage>
</organism>
<keyword evidence="2 3" id="KW-0677">Repeat</keyword>
<keyword evidence="8" id="KW-1185">Reference proteome</keyword>
<evidence type="ECO:0000313" key="7">
    <source>
        <dbReference type="EMBL" id="KAI5399393.1"/>
    </source>
</evidence>
<dbReference type="Gramene" id="Psat06G0466500-T1">
    <property type="protein sequence ID" value="KAI5399393.1"/>
    <property type="gene ID" value="KIW84_064665"/>
</dbReference>
<dbReference type="PANTHER" id="PTHR43572:SF78">
    <property type="entry name" value="CLP R DOMAIN-CONTAINING PROTEIN"/>
    <property type="match status" value="1"/>
</dbReference>
<evidence type="ECO:0000256" key="5">
    <source>
        <dbReference type="SAM" id="SignalP"/>
    </source>
</evidence>
<dbReference type="PROSITE" id="PS51903">
    <property type="entry name" value="CLP_R"/>
    <property type="match status" value="1"/>
</dbReference>
<comment type="caution">
    <text evidence="7">The sequence shown here is derived from an EMBL/GenBank/DDBJ whole genome shotgun (WGS) entry which is preliminary data.</text>
</comment>
<feature type="compositionally biased region" description="Low complexity" evidence="4">
    <location>
        <begin position="591"/>
        <end position="603"/>
    </location>
</feature>
<dbReference type="Pfam" id="PF02861">
    <property type="entry name" value="Clp_N"/>
    <property type="match status" value="1"/>
</dbReference>
<sequence>NLSFPLSLSLSLLTIIMRGGICSIQLQALTQEAATVVKQAVNLATRRGHAQVTPLHVASAMLATSTGLLRKACLQCHSHPLQCKALELCFNVALNRLPASTQSPLLGPQYSSSPSLSNALVAAFKRAQAHQRRGTIENQQQQQHILALKIEVEQLIISILDDPSVSRVMREAGFSSTLVKARVEVEQALPIEVSSQKEISIKPPQALSLGGSNSFAKPIEYVNNDDVTSVLNELVKRRRNTVIVGESVSNAEGVAKGVMERFEIGNVPNELRYVQIVSLPLICFRNISKEEVEKKFVEVRSLVKSYMGRGVILYLGDLKWLFEFWSSYCEQKRNYYCSVEHMVMEVKKLVNGSGESTRLWLMGISNFKTYMKCKTCYHSLESIWELHPFTVPVGSLSLSLNFDSDSQAKERSLVLFKDLAFEDKVGVGKYLTCCKDCSMKFENEAQSLSNNSSKKACSSSLPSWLQSCKQERSYIMEDQENARLKDLCKKWNTICKSVHRKPSILDKQDLFVISSTPSSPTSFSSLERKSTFQQNHLNWPMISEQEKTPKECELLYTENAGGGDDDDDDCYDGNLIMFMPHRNVPKPDLLSNPNSSPNSASSSEAVEGLESTEMFNEHNEENLKILCDALENKFPQNKETIQEIASTVLFCRSGMRKRDNHLIKRENHTQETWMLFLGDDSQSKENISKELAKVVFGSYSNFMTIGLSTFSSLGDDVDDSSSDEKSKRKRPRDEFGSTYLQRFGEAMNENPHRVFFMEDLEQVDHFTQKGIKKAIQSGSLTIPDGESIPLKDAIIIFTSESFSSSMSKSQPSSSCAENKGKETMIEDHKNTLNLSLDLNIAIEDHDNADTSILELVDKKISFN</sequence>
<protein>
    <recommendedName>
        <fullName evidence="6">Clp R domain-containing protein</fullName>
    </recommendedName>
</protein>
<accession>A0A9D4WDA1</accession>
<dbReference type="EMBL" id="JAMSHJ010000006">
    <property type="protein sequence ID" value="KAI5399393.1"/>
    <property type="molecule type" value="Genomic_DNA"/>
</dbReference>
<evidence type="ECO:0000313" key="8">
    <source>
        <dbReference type="Proteomes" id="UP001058974"/>
    </source>
</evidence>
<dbReference type="InterPro" id="IPR027417">
    <property type="entry name" value="P-loop_NTPase"/>
</dbReference>
<proteinExistence type="inferred from homology"/>